<keyword evidence="3 7" id="KW-0812">Transmembrane</keyword>
<dbReference type="STRING" id="1379910.TH63_18765"/>
<evidence type="ECO:0000259" key="8">
    <source>
        <dbReference type="Pfam" id="PF02687"/>
    </source>
</evidence>
<feature type="domain" description="MacB-like periplasmic core" evidence="9">
    <location>
        <begin position="28"/>
        <end position="230"/>
    </location>
</feature>
<dbReference type="GO" id="GO:0005886">
    <property type="term" value="C:plasma membrane"/>
    <property type="evidence" value="ECO:0007669"/>
    <property type="project" value="UniProtKB-SubCell"/>
</dbReference>
<sequence length="393" mass="44646">MIRHLFKLIWNRKKSNFLLISEIFFSFLVLFGVLSFGLYNYHNYQKPLGFSHDNVWLLSLETRSDSAVQNAQIQEQVMQRVRSFPEVEHAAFSSSNAPFSFSSMNNRLAYGNVKDYDANQYDVEDAYKDVMGLKVVQGRWFGPQDGTTLHRPIVINRMVQKELFHGEDPIGKVIPMNDSLQYQVIGVTDYFRASSEYSAEEGAFFTRIDRQKNSKWLWNSLLIKVKPGTGVAFEEKMMRELGQIAKGWTMDVATLEKMRQNKAKMTLVPLIALTVVCGFLVFNVALGLFGVLWYNINKRTGEIGLRRAMGATTRQIRAQFVGEVVVLAFFGVVLGLLLAVQFPLLQVFQLSSEIYWQGMALAAVFIFLLTTLCALYPSRQASGIQPAVALHEE</sequence>
<protein>
    <recommendedName>
        <fullName evidence="12">ABC transport system permease protein</fullName>
    </recommendedName>
</protein>
<dbReference type="Pfam" id="PF02687">
    <property type="entry name" value="FtsX"/>
    <property type="match status" value="1"/>
</dbReference>
<accession>A0A0H4W9S5</accession>
<feature type="transmembrane region" description="Helical" evidence="7">
    <location>
        <begin position="267"/>
        <end position="295"/>
    </location>
</feature>
<dbReference type="InterPro" id="IPR050250">
    <property type="entry name" value="Macrolide_Exporter_MacB"/>
</dbReference>
<evidence type="ECO:0000256" key="4">
    <source>
        <dbReference type="ARBA" id="ARBA00022989"/>
    </source>
</evidence>
<dbReference type="Proteomes" id="UP000036458">
    <property type="component" value="Chromosome"/>
</dbReference>
<gene>
    <name evidence="10" type="ORF">TH63_18765</name>
</gene>
<feature type="transmembrane region" description="Helical" evidence="7">
    <location>
        <begin position="316"/>
        <end position="342"/>
    </location>
</feature>
<dbReference type="KEGG" id="ruf:TH63_18765"/>
<evidence type="ECO:0000256" key="7">
    <source>
        <dbReference type="SAM" id="Phobius"/>
    </source>
</evidence>
<name>A0A0H4W9S5_9BACT</name>
<proteinExistence type="inferred from homology"/>
<dbReference type="AlphaFoldDB" id="A0A0H4W9S5"/>
<dbReference type="InterPro" id="IPR003838">
    <property type="entry name" value="ABC3_permease_C"/>
</dbReference>
<evidence type="ECO:0000256" key="2">
    <source>
        <dbReference type="ARBA" id="ARBA00022475"/>
    </source>
</evidence>
<dbReference type="Pfam" id="PF12704">
    <property type="entry name" value="MacB_PCD"/>
    <property type="match status" value="1"/>
</dbReference>
<dbReference type="PATRIC" id="fig|1379910.4.peg.4089"/>
<evidence type="ECO:0000259" key="9">
    <source>
        <dbReference type="Pfam" id="PF12704"/>
    </source>
</evidence>
<feature type="domain" description="ABC3 transporter permease C-terminal" evidence="8">
    <location>
        <begin position="278"/>
        <end position="386"/>
    </location>
</feature>
<organism evidence="10 11">
    <name type="scientific">Rufibacter radiotolerans</name>
    <dbReference type="NCBI Taxonomy" id="1379910"/>
    <lineage>
        <taxon>Bacteria</taxon>
        <taxon>Pseudomonadati</taxon>
        <taxon>Bacteroidota</taxon>
        <taxon>Cytophagia</taxon>
        <taxon>Cytophagales</taxon>
        <taxon>Hymenobacteraceae</taxon>
        <taxon>Rufibacter</taxon>
    </lineage>
</organism>
<feature type="transmembrane region" description="Helical" evidence="7">
    <location>
        <begin position="16"/>
        <end position="39"/>
    </location>
</feature>
<dbReference type="InterPro" id="IPR025857">
    <property type="entry name" value="MacB_PCD"/>
</dbReference>
<dbReference type="RefSeq" id="WP_048922305.1">
    <property type="nucleotide sequence ID" value="NZ_CP010777.1"/>
</dbReference>
<reference evidence="10 11" key="1">
    <citation type="submission" date="2015-01" db="EMBL/GenBank/DDBJ databases">
        <title>Rufibacter sp./DG31D/ whole genome sequencing.</title>
        <authorList>
            <person name="Kim M.K."/>
            <person name="Srinivasan S."/>
            <person name="Lee J.-J."/>
        </authorList>
    </citation>
    <scope>NUCLEOTIDE SEQUENCE [LARGE SCALE GENOMIC DNA]</scope>
    <source>
        <strain evidence="10 11">DG31D</strain>
    </source>
</reference>
<evidence type="ECO:0000256" key="1">
    <source>
        <dbReference type="ARBA" id="ARBA00004651"/>
    </source>
</evidence>
<evidence type="ECO:0008006" key="12">
    <source>
        <dbReference type="Google" id="ProtNLM"/>
    </source>
</evidence>
<comment type="similarity">
    <text evidence="6">Belongs to the ABC-4 integral membrane protein family.</text>
</comment>
<dbReference type="GO" id="GO:0022857">
    <property type="term" value="F:transmembrane transporter activity"/>
    <property type="evidence" value="ECO:0007669"/>
    <property type="project" value="TreeGrafter"/>
</dbReference>
<dbReference type="OrthoDB" id="8769057at2"/>
<evidence type="ECO:0000256" key="5">
    <source>
        <dbReference type="ARBA" id="ARBA00023136"/>
    </source>
</evidence>
<evidence type="ECO:0000256" key="6">
    <source>
        <dbReference type="ARBA" id="ARBA00038076"/>
    </source>
</evidence>
<keyword evidence="4 7" id="KW-1133">Transmembrane helix</keyword>
<evidence type="ECO:0000313" key="11">
    <source>
        <dbReference type="Proteomes" id="UP000036458"/>
    </source>
</evidence>
<evidence type="ECO:0000313" key="10">
    <source>
        <dbReference type="EMBL" id="AKQ47221.1"/>
    </source>
</evidence>
<keyword evidence="2" id="KW-1003">Cell membrane</keyword>
<dbReference type="EMBL" id="CP010777">
    <property type="protein sequence ID" value="AKQ47221.1"/>
    <property type="molecule type" value="Genomic_DNA"/>
</dbReference>
<keyword evidence="11" id="KW-1185">Reference proteome</keyword>
<dbReference type="PANTHER" id="PTHR30572:SF4">
    <property type="entry name" value="ABC TRANSPORTER PERMEASE YTRF"/>
    <property type="match status" value="1"/>
</dbReference>
<keyword evidence="5 7" id="KW-0472">Membrane</keyword>
<feature type="transmembrane region" description="Helical" evidence="7">
    <location>
        <begin position="354"/>
        <end position="376"/>
    </location>
</feature>
<evidence type="ECO:0000256" key="3">
    <source>
        <dbReference type="ARBA" id="ARBA00022692"/>
    </source>
</evidence>
<comment type="subcellular location">
    <subcellularLocation>
        <location evidence="1">Cell membrane</location>
        <topology evidence="1">Multi-pass membrane protein</topology>
    </subcellularLocation>
</comment>
<dbReference type="PANTHER" id="PTHR30572">
    <property type="entry name" value="MEMBRANE COMPONENT OF TRANSPORTER-RELATED"/>
    <property type="match status" value="1"/>
</dbReference>